<accession>A0ABT7B4A5</accession>
<evidence type="ECO:0000256" key="1">
    <source>
        <dbReference type="ARBA" id="ARBA00009986"/>
    </source>
</evidence>
<evidence type="ECO:0000313" key="8">
    <source>
        <dbReference type="Proteomes" id="UP001235849"/>
    </source>
</evidence>
<gene>
    <name evidence="7" type="ORF">PMG25_07920</name>
</gene>
<dbReference type="CDD" id="cd07136">
    <property type="entry name" value="ALDH_YwdH-P39616"/>
    <property type="match status" value="1"/>
</dbReference>
<dbReference type="RefSeq" id="WP_283766358.1">
    <property type="nucleotide sequence ID" value="NZ_JAQOSO010000039.1"/>
</dbReference>
<dbReference type="InterPro" id="IPR015590">
    <property type="entry name" value="Aldehyde_DH_dom"/>
</dbReference>
<dbReference type="InterPro" id="IPR012394">
    <property type="entry name" value="Aldehyde_DH_NAD(P)"/>
</dbReference>
<feature type="active site" evidence="4">
    <location>
        <position position="209"/>
    </location>
</feature>
<dbReference type="InterPro" id="IPR016161">
    <property type="entry name" value="Ald_DH/histidinol_DH"/>
</dbReference>
<dbReference type="PROSITE" id="PS00687">
    <property type="entry name" value="ALDEHYDE_DEHYDR_GLU"/>
    <property type="match status" value="1"/>
</dbReference>
<reference evidence="7 8" key="1">
    <citation type="submission" date="2023-01" db="EMBL/GenBank/DDBJ databases">
        <title>Novel diversity within Roseofilum (Cyanobacteria; Desertifilaceae) from marine benthic mats with descriptions of four novel species.</title>
        <authorList>
            <person name="Wang Y."/>
            <person name="Berthold D.E."/>
            <person name="Hu J."/>
            <person name="Lefler F.W."/>
            <person name="Laughinghouse H.D. IV."/>
        </authorList>
    </citation>
    <scope>NUCLEOTIDE SEQUENCE [LARGE SCALE GENOMIC DNA]</scope>
    <source>
        <strain evidence="7 8">BLCC-M114</strain>
    </source>
</reference>
<name>A0ABT7B4A5_9CYAN</name>
<dbReference type="InterPro" id="IPR016160">
    <property type="entry name" value="Ald_DH_CS_CYS"/>
</dbReference>
<comment type="similarity">
    <text evidence="1 3 5">Belongs to the aldehyde dehydrogenase family.</text>
</comment>
<dbReference type="Pfam" id="PF00171">
    <property type="entry name" value="Aldedh"/>
    <property type="match status" value="1"/>
</dbReference>
<evidence type="ECO:0000256" key="5">
    <source>
        <dbReference type="RuleBase" id="RU003345"/>
    </source>
</evidence>
<feature type="domain" description="Aldehyde dehydrogenase" evidence="6">
    <location>
        <begin position="6"/>
        <end position="427"/>
    </location>
</feature>
<dbReference type="PROSITE" id="PS00070">
    <property type="entry name" value="ALDEHYDE_DEHYDR_CYS"/>
    <property type="match status" value="1"/>
</dbReference>
<dbReference type="InterPro" id="IPR016162">
    <property type="entry name" value="Ald_DH_N"/>
</dbReference>
<evidence type="ECO:0000256" key="4">
    <source>
        <dbReference type="PROSITE-ProRule" id="PRU10007"/>
    </source>
</evidence>
<dbReference type="PANTHER" id="PTHR43570:SF16">
    <property type="entry name" value="ALDEHYDE DEHYDROGENASE TYPE III, ISOFORM Q"/>
    <property type="match status" value="1"/>
</dbReference>
<sequence>MTPNCEQIIAQQREFFQTGQPRNLNFRKSQLQKLRAVIVENKSKILEGLNQDLHKCEQEGYYELNPISEIDYTLKHLDKWAKIKRTFTSPVMWPSIGEIHPEPLGVVLIISPWNYPFSLAISPLVGAIAAGNCAVIKPSEISPKTSQVLAEVIGKNFDPNYIAVVEGDAEVSQALLAQKFDHIFFTGSTRIGKIVMEAAAKHLTPVTLELGGKSPCIVDEDCDISCTARRIVWGKFLNAGQICIAPDYVLVNQKVKAELTEAMLAEIQSFYGENPEESSDYARIINEKQFNSLEKLLQEGKILCGGKTNPETRYIAPTLIEDVTWDSLVMQEEIFGPILPILEYNRLEEAIAKINERPKPLALYLFSQDSQIQRQVLEQVSSGTAVLNDTILQVSVHQLPFGGVGQSGMGSYHGLASFQTFSHYKSVLRRWFWLDLNLRYPPYGDKLQLFKKLLGY</sequence>
<evidence type="ECO:0000256" key="2">
    <source>
        <dbReference type="ARBA" id="ARBA00023002"/>
    </source>
</evidence>
<dbReference type="InterPro" id="IPR029510">
    <property type="entry name" value="Ald_DH_CS_GLU"/>
</dbReference>
<dbReference type="PANTHER" id="PTHR43570">
    <property type="entry name" value="ALDEHYDE DEHYDROGENASE"/>
    <property type="match status" value="1"/>
</dbReference>
<evidence type="ECO:0000313" key="7">
    <source>
        <dbReference type="EMBL" id="MDJ1174018.1"/>
    </source>
</evidence>
<proteinExistence type="inferred from homology"/>
<organism evidence="7 8">
    <name type="scientific">Roseofilum capinflatum BLCC-M114</name>
    <dbReference type="NCBI Taxonomy" id="3022440"/>
    <lineage>
        <taxon>Bacteria</taxon>
        <taxon>Bacillati</taxon>
        <taxon>Cyanobacteriota</taxon>
        <taxon>Cyanophyceae</taxon>
        <taxon>Desertifilales</taxon>
        <taxon>Desertifilaceae</taxon>
        <taxon>Roseofilum</taxon>
        <taxon>Roseofilum capinflatum</taxon>
    </lineage>
</organism>
<evidence type="ECO:0000259" key="6">
    <source>
        <dbReference type="Pfam" id="PF00171"/>
    </source>
</evidence>
<protein>
    <recommendedName>
        <fullName evidence="3">Aldehyde dehydrogenase</fullName>
    </recommendedName>
</protein>
<comment type="caution">
    <text evidence="7">The sequence shown here is derived from an EMBL/GenBank/DDBJ whole genome shotgun (WGS) entry which is preliminary data.</text>
</comment>
<dbReference type="InterPro" id="IPR016163">
    <property type="entry name" value="Ald_DH_C"/>
</dbReference>
<evidence type="ECO:0000256" key="3">
    <source>
        <dbReference type="PIRNR" id="PIRNR036492"/>
    </source>
</evidence>
<dbReference type="Proteomes" id="UP001235849">
    <property type="component" value="Unassembled WGS sequence"/>
</dbReference>
<dbReference type="Gene3D" id="3.40.309.10">
    <property type="entry name" value="Aldehyde Dehydrogenase, Chain A, domain 2"/>
    <property type="match status" value="1"/>
</dbReference>
<keyword evidence="2 3" id="KW-0560">Oxidoreductase</keyword>
<dbReference type="PIRSF" id="PIRSF036492">
    <property type="entry name" value="ALDH"/>
    <property type="match status" value="1"/>
</dbReference>
<dbReference type="SUPFAM" id="SSF53720">
    <property type="entry name" value="ALDH-like"/>
    <property type="match status" value="1"/>
</dbReference>
<dbReference type="EMBL" id="JAQOSO010000039">
    <property type="protein sequence ID" value="MDJ1174018.1"/>
    <property type="molecule type" value="Genomic_DNA"/>
</dbReference>
<keyword evidence="8" id="KW-1185">Reference proteome</keyword>
<dbReference type="Gene3D" id="3.40.605.10">
    <property type="entry name" value="Aldehyde Dehydrogenase, Chain A, domain 1"/>
    <property type="match status" value="1"/>
</dbReference>